<comment type="caution">
    <text evidence="2">The sequence shown here is derived from an EMBL/GenBank/DDBJ whole genome shotgun (WGS) entry which is preliminary data.</text>
</comment>
<keyword evidence="3" id="KW-1185">Reference proteome</keyword>
<accession>A0ABS7L9K4</accession>
<dbReference type="EMBL" id="VIRV01000023">
    <property type="protein sequence ID" value="MBY0759724.1"/>
    <property type="molecule type" value="Genomic_DNA"/>
</dbReference>
<proteinExistence type="predicted"/>
<dbReference type="Gene3D" id="3.40.50.620">
    <property type="entry name" value="HUPs"/>
    <property type="match status" value="1"/>
</dbReference>
<reference evidence="2 3" key="1">
    <citation type="journal article" date="2020" name="New Microbes New Infect">
        <title>Sellimonas caecigallum sp. nov., description and genome sequence of a new member of the Sellimonas genus isolated from the cecum of feral chicken.</title>
        <authorList>
            <person name="Wongkuna S."/>
            <person name="Ghimire S."/>
            <person name="Antony L."/>
            <person name="Chankhamhaengdecha S."/>
            <person name="Janvilisri T."/>
            <person name="Scaria J."/>
        </authorList>
    </citation>
    <scope>NUCLEOTIDE SEQUENCE [LARGE SCALE GENOMIC DNA]</scope>
    <source>
        <strain evidence="2 3">SW451</strain>
    </source>
</reference>
<gene>
    <name evidence="2" type="primary">dndC</name>
    <name evidence="2" type="ORF">FLB61_11650</name>
</gene>
<dbReference type="InterPro" id="IPR002500">
    <property type="entry name" value="PAPS_reduct_dom"/>
</dbReference>
<sequence>MAISKEIINRLIKTIQNLYLSDDIPWMIGYSGGKDSTAALQLVWIAMEGLPERQRVKPIHIMNTDTLVESPVVSKWVEKSLDSMRKAAKEKKLPFVPEKLIPEYNNTFWVNLIGRGYPFPRMKYRWCTDRLKIQPVNNFIKNKIAEHGEVILVLGTRKAESSRRNQTMTNLEKKRVRELLSPNPTLANELVFSPLEAWTDDDVWAFLMQYKNPWGYSNMELLTMYKGATADNECPIMVDKDLPSCGKSRFGCWVCTMVEKDKSMEAMIANDDEKEWMTQLLEFRNEFGNEEGDRDRRSFRRMHGNLQGNYRKLFHGPYKKEVREQWLRRLLEIQKNINETGPEEFQNLELIRIQELREIRKIWVLEKHEFDDAVPRIYFEVTGKEFEDPDWICAEGFAKEEWDILKKVCSDLYGDEELAFEMMYSLIDVESNAAGMNQRKGIIEELEKVIAKTFYKNEDDATQYYMEKVCRKKEYGGKYNEKFLDYGNQMPEETDEESEE</sequence>
<dbReference type="SUPFAM" id="SSF52402">
    <property type="entry name" value="Adenine nucleotide alpha hydrolases-like"/>
    <property type="match status" value="1"/>
</dbReference>
<evidence type="ECO:0000313" key="2">
    <source>
        <dbReference type="EMBL" id="MBY0759724.1"/>
    </source>
</evidence>
<dbReference type="InterPro" id="IPR017598">
    <property type="entry name" value="SulphurTrfase_DndC"/>
</dbReference>
<organism evidence="2 3">
    <name type="scientific">Sellimonas caecigallum</name>
    <dbReference type="NCBI Taxonomy" id="2592333"/>
    <lineage>
        <taxon>Bacteria</taxon>
        <taxon>Bacillati</taxon>
        <taxon>Bacillota</taxon>
        <taxon>Clostridia</taxon>
        <taxon>Lachnospirales</taxon>
        <taxon>Lachnospiraceae</taxon>
        <taxon>Sellimonas</taxon>
    </lineage>
</organism>
<dbReference type="Pfam" id="PF01507">
    <property type="entry name" value="PAPS_reduct"/>
    <property type="match status" value="1"/>
</dbReference>
<evidence type="ECO:0000259" key="1">
    <source>
        <dbReference type="Pfam" id="PF01507"/>
    </source>
</evidence>
<dbReference type="NCBIfam" id="NF005316">
    <property type="entry name" value="PRK06850.1"/>
    <property type="match status" value="1"/>
</dbReference>
<dbReference type="NCBIfam" id="TIGR03183">
    <property type="entry name" value="DNA_S_dndC"/>
    <property type="match status" value="1"/>
</dbReference>
<dbReference type="InterPro" id="IPR014729">
    <property type="entry name" value="Rossmann-like_a/b/a_fold"/>
</dbReference>
<name>A0ABS7L9K4_9FIRM</name>
<feature type="domain" description="Phosphoadenosine phosphosulphate reductase" evidence="1">
    <location>
        <begin position="27"/>
        <end position="210"/>
    </location>
</feature>
<evidence type="ECO:0000313" key="3">
    <source>
        <dbReference type="Proteomes" id="UP000779049"/>
    </source>
</evidence>
<dbReference type="InterPro" id="IPR050128">
    <property type="entry name" value="Sulfate_adenylyltrnsfr_sub2"/>
</dbReference>
<dbReference type="PANTHER" id="PTHR43196">
    <property type="entry name" value="SULFATE ADENYLYLTRANSFERASE SUBUNIT 2"/>
    <property type="match status" value="1"/>
</dbReference>
<dbReference type="RefSeq" id="WP_221920265.1">
    <property type="nucleotide sequence ID" value="NZ_CP173660.1"/>
</dbReference>
<protein>
    <submittedName>
        <fullName evidence="2">DNA phosphorothioation system sulfurtransferase DndC</fullName>
    </submittedName>
</protein>
<dbReference type="Proteomes" id="UP000779049">
    <property type="component" value="Unassembled WGS sequence"/>
</dbReference>
<dbReference type="PANTHER" id="PTHR43196:SF2">
    <property type="entry name" value="PHOSPHOADENOSINE PHOSPHOSULFATE REDUCTASE"/>
    <property type="match status" value="1"/>
</dbReference>